<protein>
    <submittedName>
        <fullName evidence="1">Uncharacterized protein</fullName>
    </submittedName>
</protein>
<proteinExistence type="predicted"/>
<evidence type="ECO:0000313" key="1">
    <source>
        <dbReference type="EMBL" id="MPC86899.1"/>
    </source>
</evidence>
<dbReference type="AlphaFoldDB" id="A0A5B7IXB4"/>
<evidence type="ECO:0000313" key="2">
    <source>
        <dbReference type="Proteomes" id="UP000324222"/>
    </source>
</evidence>
<accession>A0A5B7IXB4</accession>
<sequence length="86" mass="9728">MESGCEREEKENQVLLQVAASVLGRQWRARLAEQGATSPMVVSPACRKGFLAKSSQSFLIFVFFGFVRVKDWRGGDLTWPTHPRLM</sequence>
<dbReference type="EMBL" id="VSRR010072886">
    <property type="protein sequence ID" value="MPC86899.1"/>
    <property type="molecule type" value="Genomic_DNA"/>
</dbReference>
<gene>
    <name evidence="1" type="ORF">E2C01_081738</name>
</gene>
<comment type="caution">
    <text evidence="1">The sequence shown here is derived from an EMBL/GenBank/DDBJ whole genome shotgun (WGS) entry which is preliminary data.</text>
</comment>
<organism evidence="1 2">
    <name type="scientific">Portunus trituberculatus</name>
    <name type="common">Swimming crab</name>
    <name type="synonym">Neptunus trituberculatus</name>
    <dbReference type="NCBI Taxonomy" id="210409"/>
    <lineage>
        <taxon>Eukaryota</taxon>
        <taxon>Metazoa</taxon>
        <taxon>Ecdysozoa</taxon>
        <taxon>Arthropoda</taxon>
        <taxon>Crustacea</taxon>
        <taxon>Multicrustacea</taxon>
        <taxon>Malacostraca</taxon>
        <taxon>Eumalacostraca</taxon>
        <taxon>Eucarida</taxon>
        <taxon>Decapoda</taxon>
        <taxon>Pleocyemata</taxon>
        <taxon>Brachyura</taxon>
        <taxon>Eubrachyura</taxon>
        <taxon>Portunoidea</taxon>
        <taxon>Portunidae</taxon>
        <taxon>Portuninae</taxon>
        <taxon>Portunus</taxon>
    </lineage>
</organism>
<keyword evidence="2" id="KW-1185">Reference proteome</keyword>
<name>A0A5B7IXB4_PORTR</name>
<dbReference type="Proteomes" id="UP000324222">
    <property type="component" value="Unassembled WGS sequence"/>
</dbReference>
<reference evidence="1 2" key="1">
    <citation type="submission" date="2019-05" db="EMBL/GenBank/DDBJ databases">
        <title>Another draft genome of Portunus trituberculatus and its Hox gene families provides insights of decapod evolution.</title>
        <authorList>
            <person name="Jeong J.-H."/>
            <person name="Song I."/>
            <person name="Kim S."/>
            <person name="Choi T."/>
            <person name="Kim D."/>
            <person name="Ryu S."/>
            <person name="Kim W."/>
        </authorList>
    </citation>
    <scope>NUCLEOTIDE SEQUENCE [LARGE SCALE GENOMIC DNA]</scope>
    <source>
        <tissue evidence="1">Muscle</tissue>
    </source>
</reference>